<dbReference type="PROSITE" id="PS51257">
    <property type="entry name" value="PROKAR_LIPOPROTEIN"/>
    <property type="match status" value="1"/>
</dbReference>
<evidence type="ECO:0000313" key="3">
    <source>
        <dbReference type="EMBL" id="AWG21570.1"/>
    </source>
</evidence>
<name>A0A2S1LCT6_9FLAO</name>
<dbReference type="Gene3D" id="3.40.250.10">
    <property type="entry name" value="Rhodanese-like domain"/>
    <property type="match status" value="1"/>
</dbReference>
<dbReference type="OrthoDB" id="9808735at2"/>
<evidence type="ECO:0000313" key="4">
    <source>
        <dbReference type="Proteomes" id="UP000244527"/>
    </source>
</evidence>
<keyword evidence="1" id="KW-0732">Signal</keyword>
<dbReference type="InterPro" id="IPR050229">
    <property type="entry name" value="GlpE_sulfurtransferase"/>
</dbReference>
<dbReference type="Pfam" id="PF00581">
    <property type="entry name" value="Rhodanese"/>
    <property type="match status" value="1"/>
</dbReference>
<evidence type="ECO:0000259" key="2">
    <source>
        <dbReference type="PROSITE" id="PS50206"/>
    </source>
</evidence>
<protein>
    <submittedName>
        <fullName evidence="3">Rhodanese-like domain-containing protein</fullName>
    </submittedName>
</protein>
<feature type="chain" id="PRO_5015564935" evidence="1">
    <location>
        <begin position="24"/>
        <end position="131"/>
    </location>
</feature>
<dbReference type="PROSITE" id="PS50206">
    <property type="entry name" value="RHODANESE_3"/>
    <property type="match status" value="1"/>
</dbReference>
<dbReference type="InterPro" id="IPR001763">
    <property type="entry name" value="Rhodanese-like_dom"/>
</dbReference>
<dbReference type="EMBL" id="CP020918">
    <property type="protein sequence ID" value="AWG21570.1"/>
    <property type="molecule type" value="Genomic_DNA"/>
</dbReference>
<feature type="signal peptide" evidence="1">
    <location>
        <begin position="1"/>
        <end position="23"/>
    </location>
</feature>
<dbReference type="PANTHER" id="PTHR43031">
    <property type="entry name" value="FAD-DEPENDENT OXIDOREDUCTASE"/>
    <property type="match status" value="1"/>
</dbReference>
<dbReference type="Proteomes" id="UP000244527">
    <property type="component" value="Chromosome"/>
</dbReference>
<gene>
    <name evidence="3" type="ORF">FFWV33_08515</name>
</gene>
<sequence>MKIKILFFIFTSALFLSCNGQNAQNQKTVAAQEFQKEIANTEKPQLIDVRTPEEFESEHLVNATNINWTGTTFEADAQKLDKTKPVYVYCRSGGRSKKACSKLAELGFTNIIELDGGFLQWSAEGLKSNKN</sequence>
<dbReference type="SUPFAM" id="SSF52821">
    <property type="entry name" value="Rhodanese/Cell cycle control phosphatase"/>
    <property type="match status" value="1"/>
</dbReference>
<dbReference type="RefSeq" id="WP_108740508.1">
    <property type="nucleotide sequence ID" value="NZ_CP020918.1"/>
</dbReference>
<feature type="domain" description="Rhodanese" evidence="2">
    <location>
        <begin position="40"/>
        <end position="130"/>
    </location>
</feature>
<reference evidence="3 4" key="1">
    <citation type="submission" date="2017-04" db="EMBL/GenBank/DDBJ databases">
        <title>Compelte genome sequence of WV33.</title>
        <authorList>
            <person name="Lee P.C."/>
        </authorList>
    </citation>
    <scope>NUCLEOTIDE SEQUENCE [LARGE SCALE GENOMIC DNA]</scope>
    <source>
        <strain evidence="3 4">WV33</strain>
    </source>
</reference>
<dbReference type="KEGG" id="ffa:FFWV33_08515"/>
<dbReference type="SMART" id="SM00450">
    <property type="entry name" value="RHOD"/>
    <property type="match status" value="1"/>
</dbReference>
<accession>A0A2S1LCT6</accession>
<dbReference type="InterPro" id="IPR036873">
    <property type="entry name" value="Rhodanese-like_dom_sf"/>
</dbReference>
<dbReference type="AlphaFoldDB" id="A0A2S1LCT6"/>
<proteinExistence type="predicted"/>
<evidence type="ECO:0000256" key="1">
    <source>
        <dbReference type="SAM" id="SignalP"/>
    </source>
</evidence>
<organism evidence="3 4">
    <name type="scientific">Flavobacterium faecale</name>
    <dbReference type="NCBI Taxonomy" id="1355330"/>
    <lineage>
        <taxon>Bacteria</taxon>
        <taxon>Pseudomonadati</taxon>
        <taxon>Bacteroidota</taxon>
        <taxon>Flavobacteriia</taxon>
        <taxon>Flavobacteriales</taxon>
        <taxon>Flavobacteriaceae</taxon>
        <taxon>Flavobacterium</taxon>
    </lineage>
</organism>
<dbReference type="CDD" id="cd00158">
    <property type="entry name" value="RHOD"/>
    <property type="match status" value="1"/>
</dbReference>
<dbReference type="PANTHER" id="PTHR43031:SF7">
    <property type="entry name" value="NITRIC OXIDE REDUCTASE FLRD-NAD(+) REDUCTASE"/>
    <property type="match status" value="1"/>
</dbReference>
<keyword evidence="4" id="KW-1185">Reference proteome</keyword>